<dbReference type="Proteomes" id="UP000799770">
    <property type="component" value="Unassembled WGS sequence"/>
</dbReference>
<sequence>MDPRYWNTSLERHHRDSHLLHLYEYKVISKVSLSLLPLSDTRALQDSKWDSIRLSLNLKRF</sequence>
<evidence type="ECO:0000313" key="2">
    <source>
        <dbReference type="Proteomes" id="UP000799770"/>
    </source>
</evidence>
<dbReference type="AlphaFoldDB" id="A0A6A5YMN9"/>
<reference evidence="1" key="1">
    <citation type="journal article" date="2020" name="Stud. Mycol.">
        <title>101 Dothideomycetes genomes: a test case for predicting lifestyles and emergence of pathogens.</title>
        <authorList>
            <person name="Haridas S."/>
            <person name="Albert R."/>
            <person name="Binder M."/>
            <person name="Bloem J."/>
            <person name="Labutti K."/>
            <person name="Salamov A."/>
            <person name="Andreopoulos B."/>
            <person name="Baker S."/>
            <person name="Barry K."/>
            <person name="Bills G."/>
            <person name="Bluhm B."/>
            <person name="Cannon C."/>
            <person name="Castanera R."/>
            <person name="Culley D."/>
            <person name="Daum C."/>
            <person name="Ezra D."/>
            <person name="Gonzalez J."/>
            <person name="Henrissat B."/>
            <person name="Kuo A."/>
            <person name="Liang C."/>
            <person name="Lipzen A."/>
            <person name="Lutzoni F."/>
            <person name="Magnuson J."/>
            <person name="Mondo S."/>
            <person name="Nolan M."/>
            <person name="Ohm R."/>
            <person name="Pangilinan J."/>
            <person name="Park H.-J."/>
            <person name="Ramirez L."/>
            <person name="Alfaro M."/>
            <person name="Sun H."/>
            <person name="Tritt A."/>
            <person name="Yoshinaga Y."/>
            <person name="Zwiers L.-H."/>
            <person name="Turgeon B."/>
            <person name="Goodwin S."/>
            <person name="Spatafora J."/>
            <person name="Crous P."/>
            <person name="Grigoriev I."/>
        </authorList>
    </citation>
    <scope>NUCLEOTIDE SEQUENCE</scope>
    <source>
        <strain evidence="1">CBS 627.86</strain>
    </source>
</reference>
<organism evidence="1 2">
    <name type="scientific">Lophiotrema nucula</name>
    <dbReference type="NCBI Taxonomy" id="690887"/>
    <lineage>
        <taxon>Eukaryota</taxon>
        <taxon>Fungi</taxon>
        <taxon>Dikarya</taxon>
        <taxon>Ascomycota</taxon>
        <taxon>Pezizomycotina</taxon>
        <taxon>Dothideomycetes</taxon>
        <taxon>Pleosporomycetidae</taxon>
        <taxon>Pleosporales</taxon>
        <taxon>Lophiotremataceae</taxon>
        <taxon>Lophiotrema</taxon>
    </lineage>
</organism>
<gene>
    <name evidence="1" type="ORF">BDV96DRAFT_587636</name>
</gene>
<protein>
    <submittedName>
        <fullName evidence="1">Uncharacterized protein</fullName>
    </submittedName>
</protein>
<accession>A0A6A5YMN9</accession>
<keyword evidence="2" id="KW-1185">Reference proteome</keyword>
<dbReference type="EMBL" id="ML977348">
    <property type="protein sequence ID" value="KAF2108342.1"/>
    <property type="molecule type" value="Genomic_DNA"/>
</dbReference>
<proteinExistence type="predicted"/>
<name>A0A6A5YMN9_9PLEO</name>
<feature type="non-terminal residue" evidence="1">
    <location>
        <position position="1"/>
    </location>
</feature>
<evidence type="ECO:0000313" key="1">
    <source>
        <dbReference type="EMBL" id="KAF2108342.1"/>
    </source>
</evidence>